<dbReference type="PANTHER" id="PTHR33620:SF1">
    <property type="entry name" value="UREASE ACCESSORY PROTEIN F"/>
    <property type="match status" value="1"/>
</dbReference>
<comment type="similarity">
    <text evidence="3">Belongs to the UreF family.</text>
</comment>
<dbReference type="InterPro" id="IPR002639">
    <property type="entry name" value="UreF"/>
</dbReference>
<organism evidence="4">
    <name type="scientific">Dichomitus squalens</name>
    <dbReference type="NCBI Taxonomy" id="114155"/>
    <lineage>
        <taxon>Eukaryota</taxon>
        <taxon>Fungi</taxon>
        <taxon>Dikarya</taxon>
        <taxon>Basidiomycota</taxon>
        <taxon>Agaricomycotina</taxon>
        <taxon>Agaricomycetes</taxon>
        <taxon>Polyporales</taxon>
        <taxon>Polyporaceae</taxon>
        <taxon>Dichomitus</taxon>
    </lineage>
</organism>
<dbReference type="Proteomes" id="UP000292957">
    <property type="component" value="Unassembled WGS sequence"/>
</dbReference>
<proteinExistence type="inferred from homology"/>
<evidence type="ECO:0000313" key="4">
    <source>
        <dbReference type="EMBL" id="TBU33102.1"/>
    </source>
</evidence>
<dbReference type="OrthoDB" id="2550922at2759"/>
<keyword evidence="1" id="KW-0996">Nickel insertion</keyword>
<dbReference type="Gene3D" id="1.10.4190.10">
    <property type="entry name" value="Urease accessory protein UreF"/>
    <property type="match status" value="1"/>
</dbReference>
<dbReference type="Pfam" id="PF01730">
    <property type="entry name" value="UreF"/>
    <property type="match status" value="1"/>
</dbReference>
<evidence type="ECO:0000256" key="3">
    <source>
        <dbReference type="ARBA" id="ARBA00046339"/>
    </source>
</evidence>
<dbReference type="PANTHER" id="PTHR33620">
    <property type="entry name" value="UREASE ACCESSORY PROTEIN F"/>
    <property type="match status" value="1"/>
</dbReference>
<gene>
    <name evidence="4" type="ORF">BD311DRAFT_785201</name>
</gene>
<accession>A0A4Q9N1R0</accession>
<name>A0A4Q9N1R0_9APHY</name>
<dbReference type="AlphaFoldDB" id="A0A4Q9N1R0"/>
<dbReference type="InterPro" id="IPR038277">
    <property type="entry name" value="UreF_sf"/>
</dbReference>
<sequence length="297" mass="33138">MDSDHEAYVVLLLSDSNLPTGSFVASAGLESYVTHGFFTDLSASSPSRPDKMDYTVNFLRDSLSTYAHSALPFVLDTHRTVEEYLQDQTEHAASDLDPVLSRVRELDELYETMTLNHITRRASKSQGVALLTLFSKGFSKPRLSRHLSVSSDSGLLDLETRATTLVDRLKLLVRREETHGHLPICWGVLTATLRLSPERSQYLHMFLQSRSLLSSSVRLNTIGPYGAQQLLLHTVRPLVDAEMSRCKDLTTGLLASSQNAEQDGLDDDAIRGPTMTWPLGEILTARHDLQHSRIFNS</sequence>
<evidence type="ECO:0000256" key="2">
    <source>
        <dbReference type="ARBA" id="ARBA00023186"/>
    </source>
</evidence>
<reference evidence="4" key="1">
    <citation type="submission" date="2019-01" db="EMBL/GenBank/DDBJ databases">
        <title>Draft genome sequences of three monokaryotic isolates of the white-rot basidiomycete fungus Dichomitus squalens.</title>
        <authorList>
            <consortium name="DOE Joint Genome Institute"/>
            <person name="Lopez S.C."/>
            <person name="Andreopoulos B."/>
            <person name="Pangilinan J."/>
            <person name="Lipzen A."/>
            <person name="Riley R."/>
            <person name="Ahrendt S."/>
            <person name="Ng V."/>
            <person name="Barry K."/>
            <person name="Daum C."/>
            <person name="Grigoriev I.V."/>
            <person name="Hilden K.S."/>
            <person name="Makela M.R."/>
            <person name="de Vries R.P."/>
        </authorList>
    </citation>
    <scope>NUCLEOTIDE SEQUENCE [LARGE SCALE GENOMIC DNA]</scope>
    <source>
        <strain evidence="4">OM18370.1</strain>
    </source>
</reference>
<dbReference type="EMBL" id="ML143392">
    <property type="protein sequence ID" value="TBU33102.1"/>
    <property type="molecule type" value="Genomic_DNA"/>
</dbReference>
<protein>
    <recommendedName>
        <fullName evidence="5">Urease accessory protein UreF</fullName>
    </recommendedName>
</protein>
<evidence type="ECO:0000256" key="1">
    <source>
        <dbReference type="ARBA" id="ARBA00022988"/>
    </source>
</evidence>
<keyword evidence="2" id="KW-0143">Chaperone</keyword>
<dbReference type="GO" id="GO:0016151">
    <property type="term" value="F:nickel cation binding"/>
    <property type="evidence" value="ECO:0007669"/>
    <property type="project" value="InterPro"/>
</dbReference>
<evidence type="ECO:0008006" key="5">
    <source>
        <dbReference type="Google" id="ProtNLM"/>
    </source>
</evidence>